<dbReference type="EMBL" id="CP017150">
    <property type="protein sequence ID" value="AOP53663.1"/>
    <property type="molecule type" value="Genomic_DNA"/>
</dbReference>
<dbReference type="OrthoDB" id="1780383at2"/>
<dbReference type="KEGG" id="blin:BLSMQ_1953"/>
<dbReference type="Pfam" id="PF05133">
    <property type="entry name" value="SPP1_portal"/>
    <property type="match status" value="1"/>
</dbReference>
<protein>
    <submittedName>
        <fullName evidence="1">Phage capsid and scaffold</fullName>
    </submittedName>
</protein>
<reference evidence="2" key="1">
    <citation type="submission" date="2016-09" db="EMBL/GenBank/DDBJ databases">
        <title>Complete Genome Sequence of Brevibacterium linens SMQ-1335.</title>
        <authorList>
            <person name="de Melo A.G."/>
            <person name="Labrie S.J."/>
            <person name="Dumaresq J."/>
            <person name="Roberts R.J."/>
            <person name="Tremblay D.M."/>
            <person name="Moineau S."/>
        </authorList>
    </citation>
    <scope>NUCLEOTIDE SEQUENCE [LARGE SCALE GENOMIC DNA]</scope>
    <source>
        <strain evidence="2">SMQ-1335</strain>
    </source>
</reference>
<evidence type="ECO:0000313" key="2">
    <source>
        <dbReference type="Proteomes" id="UP000094793"/>
    </source>
</evidence>
<proteinExistence type="predicted"/>
<evidence type="ECO:0000313" key="1">
    <source>
        <dbReference type="EMBL" id="AOP53663.1"/>
    </source>
</evidence>
<sequence length="462" mass="49730">MPTKNELTEILQKIDEPVADHSRLVRYYEGKQPLTFLSPEAIENLGSRLSTVSVNVPRLVVETIAERLRVTGFTKPEIWTSWLVNDMDTLSSVVHREALLLGDAYVIVWADSQGQPLVSVESATQMAVNIDPATRQITSAVKRWETKDATHAVWYGPDEIIRYKARSVGATTTGFEPVESLDNPLGRVPVVQFRNGGRLMTRGVSEMLDVLPLTDALVKLTTDLLTASESSARPRRWATGIELTDPDDETAEVANPYGEADKMMISEAPESKFGQLPAADLIGYENAVSIIMREISAVSGLPDHMLGLAGSNPTSADSIRASEATLTAKAEARQGIFGRSWRQVAQLITAIQTGADPASVDVGVKWADPSTRSTAQEADAVTKLVQAGILPASIALERLGYDADEITAIEAAKDREAARASIADVQARADLAQNLEGRGMNQPASLAAAGLFAAANETRVGE</sequence>
<dbReference type="RefSeq" id="WP_069600129.1">
    <property type="nucleotide sequence ID" value="NZ_CP017150.1"/>
</dbReference>
<dbReference type="PATRIC" id="fig|1703.10.peg.2012"/>
<accession>A0A1D7W3L7</accession>
<organism evidence="1 2">
    <name type="scientific">Brevibacterium aurantiacum</name>
    <dbReference type="NCBI Taxonomy" id="273384"/>
    <lineage>
        <taxon>Bacteria</taxon>
        <taxon>Bacillati</taxon>
        <taxon>Actinomycetota</taxon>
        <taxon>Actinomycetes</taxon>
        <taxon>Micrococcales</taxon>
        <taxon>Brevibacteriaceae</taxon>
        <taxon>Brevibacterium</taxon>
    </lineage>
</organism>
<gene>
    <name evidence="1" type="ORF">BLSMQ_1953</name>
</gene>
<name>A0A1D7W3L7_BREAU</name>
<dbReference type="Proteomes" id="UP000094793">
    <property type="component" value="Chromosome"/>
</dbReference>
<dbReference type="InterPro" id="IPR021145">
    <property type="entry name" value="Portal_protein_SPP1_Gp6-like"/>
</dbReference>
<dbReference type="AlphaFoldDB" id="A0A1D7W3L7"/>